<dbReference type="CDD" id="cd16495">
    <property type="entry name" value="RING_CH-C4HC3_MARCH"/>
    <property type="match status" value="1"/>
</dbReference>
<dbReference type="InterPro" id="IPR000253">
    <property type="entry name" value="FHA_dom"/>
</dbReference>
<reference evidence="6 7" key="1">
    <citation type="journal article" date="2017" name="BMC Genomics">
        <title>Whole-genome assembly of Babesia ovata and comparative genomics between closely related pathogens.</title>
        <authorList>
            <person name="Yamagishi J."/>
            <person name="Asada M."/>
            <person name="Hakimi H."/>
            <person name="Tanaka T.Q."/>
            <person name="Sugimoto C."/>
            <person name="Kawazu S."/>
        </authorList>
    </citation>
    <scope>NUCLEOTIDE SEQUENCE [LARGE SCALE GENOMIC DNA]</scope>
    <source>
        <strain evidence="6 7">Miyake</strain>
    </source>
</reference>
<dbReference type="EMBL" id="BDSA01000003">
    <property type="protein sequence ID" value="GBE61199.1"/>
    <property type="molecule type" value="Genomic_DNA"/>
</dbReference>
<feature type="domain" description="FHA" evidence="4">
    <location>
        <begin position="289"/>
        <end position="338"/>
    </location>
</feature>
<dbReference type="CDD" id="cd00060">
    <property type="entry name" value="FHA"/>
    <property type="match status" value="1"/>
</dbReference>
<proteinExistence type="predicted"/>
<keyword evidence="1" id="KW-0479">Metal-binding</keyword>
<dbReference type="SMART" id="SM00240">
    <property type="entry name" value="FHA"/>
    <property type="match status" value="1"/>
</dbReference>
<dbReference type="InterPro" id="IPR013083">
    <property type="entry name" value="Znf_RING/FYVE/PHD"/>
</dbReference>
<gene>
    <name evidence="6" type="ORF">BOVATA_026920</name>
</gene>
<dbReference type="Pfam" id="PF00498">
    <property type="entry name" value="FHA"/>
    <property type="match status" value="1"/>
</dbReference>
<dbReference type="GO" id="GO:0008270">
    <property type="term" value="F:zinc ion binding"/>
    <property type="evidence" value="ECO:0007669"/>
    <property type="project" value="UniProtKB-KW"/>
</dbReference>
<dbReference type="Proteomes" id="UP000236319">
    <property type="component" value="Unassembled WGS sequence"/>
</dbReference>
<protein>
    <submittedName>
        <fullName evidence="6">Erythrocyte membrane protein</fullName>
    </submittedName>
</protein>
<keyword evidence="3" id="KW-0862">Zinc</keyword>
<sequence length="645" mass="71104">MFVSGAELVVPMLRVCTRTWTRDSHDLFDYETQDPKQLAERHFAASNSFRLLRTESTVAPVTALSQTEATNGERERDHLLSVFCRRPGEYTLAPAERVPGQSLVPQRLWLVVRALPNKRYALQEHDVVKLGRYRLRVKKIVPKDALEGFDMSTLLDFPVPELELPVPDGSMMQCRICLSESTDDDQLLCPCECKGSIKYVHAECMRRWIHLRALKDSKESEQPLKAALLCDSTCELCKARLPPFVRVKGELVPLVMMPNMSCPFILLENVTPHSSRGLHFISVQDSDFVRLGRGHDASVRIADVSISRNHATILYENGTFFLEDHDSKFGTLVAMRRPTPITSSETVAVQVGRSLIELTVDPTIRFAAGCVDIPPVLGSFNFCNVLSLPVVMSESATPVVSVMGTTPVGSTPQNTDESMGTTGDIYSQEFMMRLGGSSPMNAEAGDSVHALSSGRQNVPVFLPDTNQGMQSEDGSTFQNSFDLDSLFGRQPWDSVYGEETNSHMMYGSNGEDPCLGPTTDGVAYLRLILNTPSRNQILRNLRYNNRMNSPNRTIQQTETPCCPSQNQAMGFPTTPADESSANPCFLPDNAFMNVDGAREASGSDTGTSALEANRVNPSPVTENVHNVVQWMPLGPGSGAPMHPPK</sequence>
<evidence type="ECO:0000256" key="2">
    <source>
        <dbReference type="ARBA" id="ARBA00022771"/>
    </source>
</evidence>
<dbReference type="SUPFAM" id="SSF49879">
    <property type="entry name" value="SMAD/FHA domain"/>
    <property type="match status" value="1"/>
</dbReference>
<dbReference type="InterPro" id="IPR008984">
    <property type="entry name" value="SMAD_FHA_dom_sf"/>
</dbReference>
<keyword evidence="2" id="KW-0863">Zinc-finger</keyword>
<dbReference type="SUPFAM" id="SSF57850">
    <property type="entry name" value="RING/U-box"/>
    <property type="match status" value="1"/>
</dbReference>
<evidence type="ECO:0000313" key="7">
    <source>
        <dbReference type="Proteomes" id="UP000236319"/>
    </source>
</evidence>
<evidence type="ECO:0000259" key="4">
    <source>
        <dbReference type="PROSITE" id="PS50006"/>
    </source>
</evidence>
<dbReference type="AlphaFoldDB" id="A0A2H6KE13"/>
<comment type="caution">
    <text evidence="6">The sequence shown here is derived from an EMBL/GenBank/DDBJ whole genome shotgun (WGS) entry which is preliminary data.</text>
</comment>
<dbReference type="SMART" id="SM00744">
    <property type="entry name" value="RINGv"/>
    <property type="match status" value="1"/>
</dbReference>
<dbReference type="InterPro" id="IPR011016">
    <property type="entry name" value="Znf_RING-CH"/>
</dbReference>
<dbReference type="PROSITE" id="PS50006">
    <property type="entry name" value="FHA_DOMAIN"/>
    <property type="match status" value="1"/>
</dbReference>
<name>A0A2H6KE13_9APIC</name>
<dbReference type="Gene3D" id="3.30.40.10">
    <property type="entry name" value="Zinc/RING finger domain, C3HC4 (zinc finger)"/>
    <property type="match status" value="1"/>
</dbReference>
<dbReference type="VEuPathDB" id="PiroplasmaDB:BOVATA_026920"/>
<feature type="domain" description="RING-CH-type" evidence="5">
    <location>
        <begin position="166"/>
        <end position="244"/>
    </location>
</feature>
<evidence type="ECO:0000313" key="6">
    <source>
        <dbReference type="EMBL" id="GBE61199.1"/>
    </source>
</evidence>
<dbReference type="GeneID" id="39874969"/>
<dbReference type="PANTHER" id="PTHR46210:SF1">
    <property type="entry name" value="FHA DOMAIN-CONTAINING PROTEIN"/>
    <property type="match status" value="1"/>
</dbReference>
<dbReference type="Gene3D" id="2.60.200.20">
    <property type="match status" value="1"/>
</dbReference>
<evidence type="ECO:0000259" key="5">
    <source>
        <dbReference type="PROSITE" id="PS51292"/>
    </source>
</evidence>
<dbReference type="RefSeq" id="XP_028867442.1">
    <property type="nucleotide sequence ID" value="XM_029011609.1"/>
</dbReference>
<dbReference type="PROSITE" id="PS51292">
    <property type="entry name" value="ZF_RING_CH"/>
    <property type="match status" value="1"/>
</dbReference>
<keyword evidence="7" id="KW-1185">Reference proteome</keyword>
<dbReference type="PANTHER" id="PTHR46210">
    <property type="entry name" value="FHA DOMAIN-CONTAINING PROTEIN"/>
    <property type="match status" value="1"/>
</dbReference>
<dbReference type="OrthoDB" id="264354at2759"/>
<organism evidence="6 7">
    <name type="scientific">Babesia ovata</name>
    <dbReference type="NCBI Taxonomy" id="189622"/>
    <lineage>
        <taxon>Eukaryota</taxon>
        <taxon>Sar</taxon>
        <taxon>Alveolata</taxon>
        <taxon>Apicomplexa</taxon>
        <taxon>Aconoidasida</taxon>
        <taxon>Piroplasmida</taxon>
        <taxon>Babesiidae</taxon>
        <taxon>Babesia</taxon>
    </lineage>
</organism>
<evidence type="ECO:0000256" key="3">
    <source>
        <dbReference type="ARBA" id="ARBA00022833"/>
    </source>
</evidence>
<evidence type="ECO:0000256" key="1">
    <source>
        <dbReference type="ARBA" id="ARBA00022723"/>
    </source>
</evidence>
<dbReference type="Pfam" id="PF12906">
    <property type="entry name" value="RINGv"/>
    <property type="match status" value="1"/>
</dbReference>
<accession>A0A2H6KE13</accession>